<dbReference type="EMBL" id="SGKU01000055">
    <property type="protein sequence ID" value="NFA43970.1"/>
    <property type="molecule type" value="Genomic_DNA"/>
</dbReference>
<reference evidence="3 4" key="1">
    <citation type="submission" date="2019-02" db="EMBL/GenBank/DDBJ databases">
        <title>Genome sequencing of Clostridium botulinum clinical isolates.</title>
        <authorList>
            <person name="Brunt J."/>
            <person name="Van Vliet A.H.M."/>
            <person name="Stringer S.C."/>
            <person name="Grant K.A."/>
            <person name="Carter A.C."/>
            <person name="Peck M.W."/>
        </authorList>
    </citation>
    <scope>NUCLEOTIDE SEQUENCE [LARGE SCALE GENOMIC DNA]</scope>
    <source>
        <strain evidence="3 4">H113700579</strain>
    </source>
</reference>
<name>A0A6M0SRN0_CLOBO</name>
<dbReference type="Proteomes" id="UP000472355">
    <property type="component" value="Unassembled WGS sequence"/>
</dbReference>
<accession>A0A6M0SRN0</accession>
<organism evidence="3 4">
    <name type="scientific">Clostridium botulinum</name>
    <dbReference type="NCBI Taxonomy" id="1491"/>
    <lineage>
        <taxon>Bacteria</taxon>
        <taxon>Bacillati</taxon>
        <taxon>Bacillota</taxon>
        <taxon>Clostridia</taxon>
        <taxon>Eubacteriales</taxon>
        <taxon>Clostridiaceae</taxon>
        <taxon>Clostridium</taxon>
    </lineage>
</organism>
<feature type="compositionally biased region" description="Low complexity" evidence="1">
    <location>
        <begin position="231"/>
        <end position="241"/>
    </location>
</feature>
<keyword evidence="2" id="KW-0812">Transmembrane</keyword>
<evidence type="ECO:0000313" key="4">
    <source>
        <dbReference type="Proteomes" id="UP000472355"/>
    </source>
</evidence>
<evidence type="ECO:0000256" key="1">
    <source>
        <dbReference type="SAM" id="MobiDB-lite"/>
    </source>
</evidence>
<proteinExistence type="predicted"/>
<protein>
    <submittedName>
        <fullName evidence="3">Uncharacterized protein</fullName>
    </submittedName>
</protein>
<feature type="transmembrane region" description="Helical" evidence="2">
    <location>
        <begin position="12"/>
        <end position="34"/>
    </location>
</feature>
<keyword evidence="2" id="KW-0472">Membrane</keyword>
<comment type="caution">
    <text evidence="3">The sequence shown here is derived from an EMBL/GenBank/DDBJ whole genome shotgun (WGS) entry which is preliminary data.</text>
</comment>
<feature type="transmembrane region" description="Helical" evidence="2">
    <location>
        <begin position="412"/>
        <end position="437"/>
    </location>
</feature>
<keyword evidence="2" id="KW-1133">Transmembrane helix</keyword>
<feature type="compositionally biased region" description="Basic and acidic residues" evidence="1">
    <location>
        <begin position="242"/>
        <end position="257"/>
    </location>
</feature>
<sequence length="445" mass="50314">MSKTNKCTRIIIIILLMSSIIFSIASTFVNLIVLNKNLYLKLLDKSDAYTKVEDKLYEKMDSLLGSDVDESIKKSIISDEDVKKESEIVLTCILNDLKTGENNKPVIDTNIYKNRVRDVLKSIIGYESPSNNNLSFNDKFNIQNMNFIKSETEHNDILVIDNKFNSNKKSFVFEDLASRAELEAQGRAMLREKGLTESQARQKMAEKGISEEQIWNMLKEDGYLDEEDTSDSNNTNSSSKNNESDEKVNQNSKVDKTNEFDQQLEVKEKNLSNGKVKDIIKSVISDKEKSFEEKINSMYDKLSEEAGKFIEVEIEKLTLSKLIDSNLFKVLTSITSLLHKINLVSIAISIILIVALAKLNNGNIKLTIKIIGQVLMVIGTLFILMLFTSYLIVGYKTINIGPEYLNEVTRLIINKFLTVSLIGSLITLVIGILSYVFSNRICSSK</sequence>
<evidence type="ECO:0000313" key="3">
    <source>
        <dbReference type="EMBL" id="NFA43970.1"/>
    </source>
</evidence>
<feature type="transmembrane region" description="Helical" evidence="2">
    <location>
        <begin position="341"/>
        <end position="359"/>
    </location>
</feature>
<dbReference type="AlphaFoldDB" id="A0A6M0SRN0"/>
<feature type="region of interest" description="Disordered" evidence="1">
    <location>
        <begin position="224"/>
        <end position="257"/>
    </location>
</feature>
<evidence type="ECO:0000256" key="2">
    <source>
        <dbReference type="SAM" id="Phobius"/>
    </source>
</evidence>
<gene>
    <name evidence="3" type="ORF">EXM65_15695</name>
</gene>
<feature type="transmembrane region" description="Helical" evidence="2">
    <location>
        <begin position="371"/>
        <end position="392"/>
    </location>
</feature>